<evidence type="ECO:0000313" key="1">
    <source>
        <dbReference type="EMBL" id="MBR7833779.1"/>
    </source>
</evidence>
<comment type="caution">
    <text evidence="1">The sequence shown here is derived from an EMBL/GenBank/DDBJ whole genome shotgun (WGS) entry which is preliminary data.</text>
</comment>
<proteinExistence type="predicted"/>
<organism evidence="1 2">
    <name type="scientific">Actinospica durhamensis</name>
    <dbReference type="NCBI Taxonomy" id="1508375"/>
    <lineage>
        <taxon>Bacteria</taxon>
        <taxon>Bacillati</taxon>
        <taxon>Actinomycetota</taxon>
        <taxon>Actinomycetes</taxon>
        <taxon>Catenulisporales</taxon>
        <taxon>Actinospicaceae</taxon>
        <taxon>Actinospica</taxon>
    </lineage>
</organism>
<dbReference type="RefSeq" id="WP_212528313.1">
    <property type="nucleotide sequence ID" value="NZ_JAGSOG010000039.1"/>
</dbReference>
<keyword evidence="2" id="KW-1185">Reference proteome</keyword>
<accession>A0A941ETV6</accession>
<sequence>MPFAADESGNCLAVDMAPARDGRPGQVIALGRDHLDGPTYVAESVTALLERSLALLEQGSYTVADGGIYLAGLRSSRSAGKFVGEMPGEATAQLHAVYLKGRGPVSLAPLAGAANLRLLQGVVEDLSPVAALAASRTCPTCATSR</sequence>
<dbReference type="EMBL" id="JAGSOG010000039">
    <property type="protein sequence ID" value="MBR7833779.1"/>
    <property type="molecule type" value="Genomic_DNA"/>
</dbReference>
<evidence type="ECO:0000313" key="2">
    <source>
        <dbReference type="Proteomes" id="UP000675781"/>
    </source>
</evidence>
<name>A0A941ETV6_9ACTN</name>
<protein>
    <submittedName>
        <fullName evidence="1">Uncharacterized protein</fullName>
    </submittedName>
</protein>
<reference evidence="1" key="1">
    <citation type="submission" date="2021-04" db="EMBL/GenBank/DDBJ databases">
        <title>Genome based classification of Actinospica acidithermotolerans sp. nov., an actinobacterium isolated from an Indonesian hot spring.</title>
        <authorList>
            <person name="Kusuma A.B."/>
            <person name="Putra K.E."/>
            <person name="Nafisah S."/>
            <person name="Loh J."/>
            <person name="Nouioui I."/>
            <person name="Goodfellow M."/>
        </authorList>
    </citation>
    <scope>NUCLEOTIDE SEQUENCE</scope>
    <source>
        <strain evidence="1">CSCA 57</strain>
    </source>
</reference>
<dbReference type="Proteomes" id="UP000675781">
    <property type="component" value="Unassembled WGS sequence"/>
</dbReference>
<dbReference type="AlphaFoldDB" id="A0A941ETV6"/>
<gene>
    <name evidence="1" type="ORF">KDL01_10915</name>
</gene>